<dbReference type="InterPro" id="IPR011008">
    <property type="entry name" value="Dimeric_a/b-barrel"/>
</dbReference>
<dbReference type="EMBL" id="WMEY01000003">
    <property type="protein sequence ID" value="MYL64064.1"/>
    <property type="molecule type" value="Genomic_DNA"/>
</dbReference>
<reference evidence="2 3" key="1">
    <citation type="submission" date="2019-11" db="EMBL/GenBank/DDBJ databases">
        <title>Genome sequences of 17 halophilic strains isolated from different environments.</title>
        <authorList>
            <person name="Furrow R.E."/>
        </authorList>
    </citation>
    <scope>NUCLEOTIDE SEQUENCE [LARGE SCALE GENOMIC DNA]</scope>
    <source>
        <strain evidence="2 3">22506_14_FS</strain>
    </source>
</reference>
<dbReference type="PROSITE" id="PS51725">
    <property type="entry name" value="ABM"/>
    <property type="match status" value="1"/>
</dbReference>
<feature type="domain" description="ABM" evidence="1">
    <location>
        <begin position="2"/>
        <end position="91"/>
    </location>
</feature>
<accession>A0A845EZY8</accession>
<dbReference type="InterPro" id="IPR007138">
    <property type="entry name" value="ABM_dom"/>
</dbReference>
<evidence type="ECO:0000313" key="2">
    <source>
        <dbReference type="EMBL" id="MYL64064.1"/>
    </source>
</evidence>
<dbReference type="Proteomes" id="UP000447833">
    <property type="component" value="Unassembled WGS sequence"/>
</dbReference>
<dbReference type="Pfam" id="PF03992">
    <property type="entry name" value="ABM"/>
    <property type="match status" value="1"/>
</dbReference>
<dbReference type="AlphaFoldDB" id="A0A845EZY8"/>
<sequence length="98" mass="11490">MVIEKAYFTIYEGLESKFEATFKEAVRYIAETDGYMNYRLLKSIETERKYVILIEWETLASHTEGFMSSDRFGKFTSLVDPFLENVEMEHLAPLDSDL</sequence>
<organism evidence="2 3">
    <name type="scientific">Guptibacillus hwajinpoensis</name>
    <dbReference type="NCBI Taxonomy" id="208199"/>
    <lineage>
        <taxon>Bacteria</taxon>
        <taxon>Bacillati</taxon>
        <taxon>Bacillota</taxon>
        <taxon>Bacilli</taxon>
        <taxon>Bacillales</taxon>
        <taxon>Guptibacillaceae</taxon>
        <taxon>Guptibacillus</taxon>
    </lineage>
</organism>
<name>A0A845EZY8_9BACL</name>
<proteinExistence type="predicted"/>
<keyword evidence="2" id="KW-0560">Oxidoreductase</keyword>
<dbReference type="Gene3D" id="3.30.70.100">
    <property type="match status" value="1"/>
</dbReference>
<evidence type="ECO:0000313" key="3">
    <source>
        <dbReference type="Proteomes" id="UP000447833"/>
    </source>
</evidence>
<comment type="caution">
    <text evidence="2">The sequence shown here is derived from an EMBL/GenBank/DDBJ whole genome shotgun (WGS) entry which is preliminary data.</text>
</comment>
<protein>
    <submittedName>
        <fullName evidence="2">Antibiotic biosynthesis monooxygenase</fullName>
    </submittedName>
</protein>
<dbReference type="RefSeq" id="WP_160919513.1">
    <property type="nucleotide sequence ID" value="NZ_WMEY01000003.1"/>
</dbReference>
<dbReference type="SUPFAM" id="SSF54909">
    <property type="entry name" value="Dimeric alpha+beta barrel"/>
    <property type="match status" value="1"/>
</dbReference>
<gene>
    <name evidence="2" type="ORF">GLW07_11950</name>
</gene>
<evidence type="ECO:0000259" key="1">
    <source>
        <dbReference type="PROSITE" id="PS51725"/>
    </source>
</evidence>
<keyword evidence="2" id="KW-0503">Monooxygenase</keyword>
<dbReference type="GO" id="GO:0004497">
    <property type="term" value="F:monooxygenase activity"/>
    <property type="evidence" value="ECO:0007669"/>
    <property type="project" value="UniProtKB-KW"/>
</dbReference>